<dbReference type="PANTHER" id="PTHR24113:SF12">
    <property type="entry name" value="RAN GTPASE-ACTIVATING PROTEIN 1"/>
    <property type="match status" value="1"/>
</dbReference>
<dbReference type="EMBL" id="JBHMCE010000002">
    <property type="protein sequence ID" value="MFB9526407.1"/>
    <property type="molecule type" value="Genomic_DNA"/>
</dbReference>
<reference evidence="4 5" key="1">
    <citation type="submission" date="2024-09" db="EMBL/GenBank/DDBJ databases">
        <authorList>
            <person name="Sun Q."/>
            <person name="Mori K."/>
        </authorList>
    </citation>
    <scope>NUCLEOTIDE SEQUENCE [LARGE SCALE GENOMIC DNA]</scope>
    <source>
        <strain evidence="4 5">JCM 3323</strain>
    </source>
</reference>
<gene>
    <name evidence="4" type="ORF">ACFFRN_07260</name>
</gene>
<dbReference type="Proteomes" id="UP001589646">
    <property type="component" value="Unassembled WGS sequence"/>
</dbReference>
<evidence type="ECO:0000313" key="5">
    <source>
        <dbReference type="Proteomes" id="UP001589646"/>
    </source>
</evidence>
<dbReference type="InterPro" id="IPR027038">
    <property type="entry name" value="RanGap"/>
</dbReference>
<keyword evidence="5" id="KW-1185">Reference proteome</keyword>
<keyword evidence="3" id="KW-0677">Repeat</keyword>
<protein>
    <submittedName>
        <fullName evidence="4">Ribonuclease inhibitor</fullName>
    </submittedName>
</protein>
<comment type="caution">
    <text evidence="4">The sequence shown here is derived from an EMBL/GenBank/DDBJ whole genome shotgun (WGS) entry which is preliminary data.</text>
</comment>
<evidence type="ECO:0000313" key="4">
    <source>
        <dbReference type="EMBL" id="MFB9526407.1"/>
    </source>
</evidence>
<sequence length="373" mass="37839">MVTPPLGDLLAWLRDGEPVARRTDFAAGSAMPDGRLDLCKQGLGPYGMRLVADALPVGGPARHLLLGTDGLGDEGAEIAAAGAAHSGAATLYLGCNAITAAGACRIADRLIASPGIVRGLWLKRNPLGPDGGRIVAETVDAGLRTIDLVQTGLDAAGLAVLVDRLLATGGAGRLFISGNRLGPEGAEQLARLIARDGAEELYVSAAGLGDQGASVVAGALRPGRLRRLSMASNGIGPAVLAELVAAAARAGVEMLDLGRAPSAKPLHAADNRLDEQAAALIAQALSEGPHRLAHLDLRHTGLTSRGALHLLAGAGRAPSPTRYTLGGGIASRVKRELNELAAAVPGLRPHPDVAAVRSVHRVADRAAHGVTGV</sequence>
<keyword evidence="1" id="KW-0343">GTPase activation</keyword>
<dbReference type="RefSeq" id="WP_346123429.1">
    <property type="nucleotide sequence ID" value="NZ_BAAAXC010000014.1"/>
</dbReference>
<dbReference type="SUPFAM" id="SSF52047">
    <property type="entry name" value="RNI-like"/>
    <property type="match status" value="1"/>
</dbReference>
<proteinExistence type="predicted"/>
<accession>A0ABV5PT55</accession>
<evidence type="ECO:0000256" key="3">
    <source>
        <dbReference type="ARBA" id="ARBA00022737"/>
    </source>
</evidence>
<dbReference type="PANTHER" id="PTHR24113">
    <property type="entry name" value="RAN GTPASE-ACTIVATING PROTEIN 1"/>
    <property type="match status" value="1"/>
</dbReference>
<organism evidence="4 5">
    <name type="scientific">Nonomuraea roseola</name>
    <dbReference type="NCBI Taxonomy" id="46179"/>
    <lineage>
        <taxon>Bacteria</taxon>
        <taxon>Bacillati</taxon>
        <taxon>Actinomycetota</taxon>
        <taxon>Actinomycetes</taxon>
        <taxon>Streptosporangiales</taxon>
        <taxon>Streptosporangiaceae</taxon>
        <taxon>Nonomuraea</taxon>
    </lineage>
</organism>
<evidence type="ECO:0000256" key="1">
    <source>
        <dbReference type="ARBA" id="ARBA00022468"/>
    </source>
</evidence>
<keyword evidence="2" id="KW-0433">Leucine-rich repeat</keyword>
<evidence type="ECO:0000256" key="2">
    <source>
        <dbReference type="ARBA" id="ARBA00022614"/>
    </source>
</evidence>
<dbReference type="InterPro" id="IPR032675">
    <property type="entry name" value="LRR_dom_sf"/>
</dbReference>
<dbReference type="Gene3D" id="3.80.10.10">
    <property type="entry name" value="Ribonuclease Inhibitor"/>
    <property type="match status" value="2"/>
</dbReference>
<name>A0ABV5PT55_9ACTN</name>